<keyword evidence="2" id="KW-1185">Reference proteome</keyword>
<evidence type="ECO:0000313" key="1">
    <source>
        <dbReference type="EMBL" id="KHG17203.1"/>
    </source>
</evidence>
<proteinExistence type="predicted"/>
<name>A0A0B0NRN8_GOSAR</name>
<gene>
    <name evidence="1" type="ORF">F383_22980</name>
</gene>
<accession>A0A0B0NRN8</accession>
<organism evidence="1 2">
    <name type="scientific">Gossypium arboreum</name>
    <name type="common">Tree cotton</name>
    <name type="synonym">Gossypium nanking</name>
    <dbReference type="NCBI Taxonomy" id="29729"/>
    <lineage>
        <taxon>Eukaryota</taxon>
        <taxon>Viridiplantae</taxon>
        <taxon>Streptophyta</taxon>
        <taxon>Embryophyta</taxon>
        <taxon>Tracheophyta</taxon>
        <taxon>Spermatophyta</taxon>
        <taxon>Magnoliopsida</taxon>
        <taxon>eudicotyledons</taxon>
        <taxon>Gunneridae</taxon>
        <taxon>Pentapetalae</taxon>
        <taxon>rosids</taxon>
        <taxon>malvids</taxon>
        <taxon>Malvales</taxon>
        <taxon>Malvaceae</taxon>
        <taxon>Malvoideae</taxon>
        <taxon>Gossypium</taxon>
    </lineage>
</organism>
<dbReference type="EMBL" id="KN407762">
    <property type="protein sequence ID" value="KHG17203.1"/>
    <property type="molecule type" value="Genomic_DNA"/>
</dbReference>
<protein>
    <submittedName>
        <fullName evidence="1">Uncharacterized protein</fullName>
    </submittedName>
</protein>
<sequence length="14" mass="1780">MSQCKTMFGTWHWH</sequence>
<evidence type="ECO:0000313" key="2">
    <source>
        <dbReference type="Proteomes" id="UP000032142"/>
    </source>
</evidence>
<reference evidence="2" key="1">
    <citation type="submission" date="2014-09" db="EMBL/GenBank/DDBJ databases">
        <authorList>
            <person name="Mudge J."/>
            <person name="Ramaraj T."/>
            <person name="Lindquist I.E."/>
            <person name="Bharti A.K."/>
            <person name="Sundararajan A."/>
            <person name="Cameron C.T."/>
            <person name="Woodward J.E."/>
            <person name="May G.D."/>
            <person name="Brubaker C."/>
            <person name="Broadhvest J."/>
            <person name="Wilkins T.A."/>
        </authorList>
    </citation>
    <scope>NUCLEOTIDE SEQUENCE</scope>
    <source>
        <strain evidence="2">cv. AKA8401</strain>
    </source>
</reference>
<dbReference type="Proteomes" id="UP000032142">
    <property type="component" value="Unassembled WGS sequence"/>
</dbReference>